<keyword evidence="1" id="KW-0547">Nucleotide-binding</keyword>
<dbReference type="PROSITE" id="PS50975">
    <property type="entry name" value="ATP_GRASP"/>
    <property type="match status" value="1"/>
</dbReference>
<feature type="domain" description="ATP-grasp" evidence="2">
    <location>
        <begin position="133"/>
        <end position="323"/>
    </location>
</feature>
<dbReference type="PANTHER" id="PTHR37018">
    <property type="entry name" value="CULTURE SPECIFIC PROTEIN, PUTATIVE (AFU_ORTHOLOGUE AFUA_2G00130)-RELATED"/>
    <property type="match status" value="1"/>
</dbReference>
<proteinExistence type="predicted"/>
<dbReference type="AlphaFoldDB" id="A0A9X3UMA5"/>
<dbReference type="GO" id="GO:0046872">
    <property type="term" value="F:metal ion binding"/>
    <property type="evidence" value="ECO:0007669"/>
    <property type="project" value="InterPro"/>
</dbReference>
<name>A0A9X3UMA5_9HYPH</name>
<keyword evidence="1" id="KW-0067">ATP-binding</keyword>
<dbReference type="Proteomes" id="UP001151234">
    <property type="component" value="Unassembled WGS sequence"/>
</dbReference>
<sequence length="410" mass="45120">MTLPELTAIYPPGTFLAPRLEDPSAKWVPSDLHAVEFMTANLIACAGGFPMLVHKAAMSPDGLELMERCGVNIGSAIETYETPDDYHNALMRRIEDGQTAVFVYPSSVQLPEKKAALVASDCLAHLNNKQNIAQLSGPENIPRRRTIDNGSRDQRDTLVAPIALKIATNEPNAGGLDVAICRRRRHIDRALSRFADAETLIAEELIEAVRNWCVQFAVTADGTVCEIGATEQICIRSGIHAGNLYAVDASPEENVLTIGRSIAEAGSKLGFRGLCGFDILLDRHGKAFVIDLNFRPVSSSAFLYEALRRSNLGTGARFARLAFCRSEGTLAQMIRRCDQGFRDGWIIPLATFEPEFGGLKGGTARMRLMIVADSLKVLHRREQSLAGCGVDFVHMPNRFEQLKHWFRNVI</sequence>
<reference evidence="3" key="1">
    <citation type="submission" date="2022-11" db="EMBL/GenBank/DDBJ databases">
        <title>Draft genome sequence of Hoeflea poritis E7-10 and Hoeflea prorocentri PM5-8, separated from scleractinian coral Porites lutea and marine dinoflagellate.</title>
        <authorList>
            <person name="Zhang G."/>
            <person name="Wei Q."/>
            <person name="Cai L."/>
        </authorList>
    </citation>
    <scope>NUCLEOTIDE SEQUENCE</scope>
    <source>
        <strain evidence="3">PM5-8</strain>
    </source>
</reference>
<dbReference type="EMBL" id="JAPJZI010000002">
    <property type="protein sequence ID" value="MDA5401270.1"/>
    <property type="molecule type" value="Genomic_DNA"/>
</dbReference>
<evidence type="ECO:0000313" key="4">
    <source>
        <dbReference type="Proteomes" id="UP001151234"/>
    </source>
</evidence>
<dbReference type="InterPro" id="IPR053269">
    <property type="entry name" value="Asp-Met_ligase"/>
</dbReference>
<dbReference type="SUPFAM" id="SSF56059">
    <property type="entry name" value="Glutathione synthetase ATP-binding domain-like"/>
    <property type="match status" value="1"/>
</dbReference>
<organism evidence="3 4">
    <name type="scientific">Hoeflea prorocentri</name>
    <dbReference type="NCBI Taxonomy" id="1922333"/>
    <lineage>
        <taxon>Bacteria</taxon>
        <taxon>Pseudomonadati</taxon>
        <taxon>Pseudomonadota</taxon>
        <taxon>Alphaproteobacteria</taxon>
        <taxon>Hyphomicrobiales</taxon>
        <taxon>Rhizobiaceae</taxon>
        <taxon>Hoeflea</taxon>
    </lineage>
</organism>
<keyword evidence="4" id="KW-1185">Reference proteome</keyword>
<evidence type="ECO:0000313" key="3">
    <source>
        <dbReference type="EMBL" id="MDA5401270.1"/>
    </source>
</evidence>
<accession>A0A9X3UMA5</accession>
<dbReference type="Gene3D" id="3.30.470.20">
    <property type="entry name" value="ATP-grasp fold, B domain"/>
    <property type="match status" value="1"/>
</dbReference>
<dbReference type="RefSeq" id="WP_267993262.1">
    <property type="nucleotide sequence ID" value="NZ_JAPJZI010000002.1"/>
</dbReference>
<comment type="caution">
    <text evidence="3">The sequence shown here is derived from an EMBL/GenBank/DDBJ whole genome shotgun (WGS) entry which is preliminary data.</text>
</comment>
<dbReference type="PANTHER" id="PTHR37018:SF1">
    <property type="entry name" value="CULTURE SPECIFIC PROTEIN, PUTATIVE (AFU_ORTHOLOGUE AFUA_2G00130)-RELATED"/>
    <property type="match status" value="1"/>
</dbReference>
<evidence type="ECO:0000259" key="2">
    <source>
        <dbReference type="PROSITE" id="PS50975"/>
    </source>
</evidence>
<dbReference type="GO" id="GO:0005524">
    <property type="term" value="F:ATP binding"/>
    <property type="evidence" value="ECO:0007669"/>
    <property type="project" value="UniProtKB-UniRule"/>
</dbReference>
<gene>
    <name evidence="3" type="ORF">OQ273_22045</name>
</gene>
<protein>
    <recommendedName>
        <fullName evidence="2">ATP-grasp domain-containing protein</fullName>
    </recommendedName>
</protein>
<evidence type="ECO:0000256" key="1">
    <source>
        <dbReference type="PROSITE-ProRule" id="PRU00409"/>
    </source>
</evidence>
<dbReference type="InterPro" id="IPR011761">
    <property type="entry name" value="ATP-grasp"/>
</dbReference>